<evidence type="ECO:0000313" key="2">
    <source>
        <dbReference type="EMBL" id="PYI28141.1"/>
    </source>
</evidence>
<feature type="region of interest" description="Disordered" evidence="1">
    <location>
        <begin position="1"/>
        <end position="83"/>
    </location>
</feature>
<reference evidence="2 3" key="1">
    <citation type="submission" date="2018-02" db="EMBL/GenBank/DDBJ databases">
        <title>The genomes of Aspergillus section Nigri reveals drivers in fungal speciation.</title>
        <authorList>
            <consortium name="DOE Joint Genome Institute"/>
            <person name="Vesth T.C."/>
            <person name="Nybo J."/>
            <person name="Theobald S."/>
            <person name="Brandl J."/>
            <person name="Frisvad J.C."/>
            <person name="Nielsen K.F."/>
            <person name="Lyhne E.K."/>
            <person name="Kogle M.E."/>
            <person name="Kuo A."/>
            <person name="Riley R."/>
            <person name="Clum A."/>
            <person name="Nolan M."/>
            <person name="Lipzen A."/>
            <person name="Salamov A."/>
            <person name="Henrissat B."/>
            <person name="Wiebenga A."/>
            <person name="De vries R.P."/>
            <person name="Grigoriev I.V."/>
            <person name="Mortensen U.H."/>
            <person name="Andersen M.R."/>
            <person name="Baker S.E."/>
        </authorList>
    </citation>
    <scope>NUCLEOTIDE SEQUENCE [LARGE SCALE GENOMIC DNA]</scope>
    <source>
        <strain evidence="2 3">CBS 114.80</strain>
    </source>
</reference>
<dbReference type="Proteomes" id="UP000248817">
    <property type="component" value="Unassembled WGS sequence"/>
</dbReference>
<dbReference type="EMBL" id="KZ825555">
    <property type="protein sequence ID" value="PYI28141.1"/>
    <property type="molecule type" value="Genomic_DNA"/>
</dbReference>
<evidence type="ECO:0000256" key="1">
    <source>
        <dbReference type="SAM" id="MobiDB-lite"/>
    </source>
</evidence>
<keyword evidence="3" id="KW-1185">Reference proteome</keyword>
<accession>A0A2V5HWD9</accession>
<feature type="compositionally biased region" description="Polar residues" evidence="1">
    <location>
        <begin position="1"/>
        <end position="22"/>
    </location>
</feature>
<feature type="compositionally biased region" description="Polar residues" evidence="1">
    <location>
        <begin position="33"/>
        <end position="48"/>
    </location>
</feature>
<evidence type="ECO:0000313" key="3">
    <source>
        <dbReference type="Proteomes" id="UP000248817"/>
    </source>
</evidence>
<feature type="compositionally biased region" description="Pro residues" evidence="1">
    <location>
        <begin position="23"/>
        <end position="32"/>
    </location>
</feature>
<dbReference type="AlphaFoldDB" id="A0A2V5HWD9"/>
<gene>
    <name evidence="2" type="ORF">BP00DRAFT_273460</name>
</gene>
<organism evidence="2 3">
    <name type="scientific">Aspergillus indologenus CBS 114.80</name>
    <dbReference type="NCBI Taxonomy" id="1450541"/>
    <lineage>
        <taxon>Eukaryota</taxon>
        <taxon>Fungi</taxon>
        <taxon>Dikarya</taxon>
        <taxon>Ascomycota</taxon>
        <taxon>Pezizomycotina</taxon>
        <taxon>Eurotiomycetes</taxon>
        <taxon>Eurotiomycetidae</taxon>
        <taxon>Eurotiales</taxon>
        <taxon>Aspergillaceae</taxon>
        <taxon>Aspergillus</taxon>
        <taxon>Aspergillus subgen. Circumdati</taxon>
    </lineage>
</organism>
<protein>
    <submittedName>
        <fullName evidence="2">Uncharacterized protein</fullName>
    </submittedName>
</protein>
<name>A0A2V5HWD9_9EURO</name>
<feature type="compositionally biased region" description="Basic residues" evidence="1">
    <location>
        <begin position="49"/>
        <end position="58"/>
    </location>
</feature>
<sequence>MQSRPQSQLTETTSRAENSTLPPQDPIPPRSTPPFNSRAITMPLTQQNHHTRSSRPQRRVSPPHQPNRTNYQPPTLPGAALARTRTPLIRLSITELSPSQLDGKTKNGSYV</sequence>
<proteinExistence type="predicted"/>